<evidence type="ECO:0000313" key="2">
    <source>
        <dbReference type="EMBL" id="KAJ6386233.1"/>
    </source>
</evidence>
<sequence>MQESNLVELETRVEPTWPRLGEPLEKIKDRLSVVWGIALNADMDSPELCSAIEEVQFFFFFLKNQETNPHDSNKTGQRNQAFLLLKEEPILV</sequence>
<organism evidence="2 3">
    <name type="scientific">Salix suchowensis</name>
    <dbReference type="NCBI Taxonomy" id="1278906"/>
    <lineage>
        <taxon>Eukaryota</taxon>
        <taxon>Viridiplantae</taxon>
        <taxon>Streptophyta</taxon>
        <taxon>Embryophyta</taxon>
        <taxon>Tracheophyta</taxon>
        <taxon>Spermatophyta</taxon>
        <taxon>Magnoliopsida</taxon>
        <taxon>eudicotyledons</taxon>
        <taxon>Gunneridae</taxon>
        <taxon>Pentapetalae</taxon>
        <taxon>rosids</taxon>
        <taxon>fabids</taxon>
        <taxon>Malpighiales</taxon>
        <taxon>Salicaceae</taxon>
        <taxon>Saliceae</taxon>
        <taxon>Salix</taxon>
    </lineage>
</organism>
<evidence type="ECO:0000313" key="3">
    <source>
        <dbReference type="Proteomes" id="UP001141253"/>
    </source>
</evidence>
<dbReference type="Gene3D" id="1.10.1370.40">
    <property type="match status" value="1"/>
</dbReference>
<comment type="caution">
    <text evidence="2">The sequence shown here is derived from an EMBL/GenBank/DDBJ whole genome shotgun (WGS) entry which is preliminary data.</text>
</comment>
<dbReference type="InterPro" id="IPR045666">
    <property type="entry name" value="OpdA_N"/>
</dbReference>
<name>A0ABQ9BNH3_9ROSI</name>
<keyword evidence="3" id="KW-1185">Reference proteome</keyword>
<feature type="domain" description="Oligopeptidase A N-terminal" evidence="1">
    <location>
        <begin position="3"/>
        <end position="56"/>
    </location>
</feature>
<accession>A0ABQ9BNH3</accession>
<reference evidence="2" key="1">
    <citation type="submission" date="2022-10" db="EMBL/GenBank/DDBJ databases">
        <authorList>
            <person name="Hyden B.L."/>
            <person name="Feng K."/>
            <person name="Yates T."/>
            <person name="Jawdy S."/>
            <person name="Smart L.B."/>
            <person name="Muchero W."/>
        </authorList>
    </citation>
    <scope>NUCLEOTIDE SEQUENCE</scope>
    <source>
        <tissue evidence="2">Shoot tip</tissue>
    </source>
</reference>
<gene>
    <name evidence="2" type="ORF">OIU77_029244</name>
</gene>
<dbReference type="Pfam" id="PF19310">
    <property type="entry name" value="TOP_N"/>
    <property type="match status" value="1"/>
</dbReference>
<reference evidence="2" key="2">
    <citation type="journal article" date="2023" name="Int. J. Mol. Sci.">
        <title>De Novo Assembly and Annotation of 11 Diverse Shrub Willow (Salix) Genomes Reveals Novel Gene Organization in Sex-Linked Regions.</title>
        <authorList>
            <person name="Hyden B."/>
            <person name="Feng K."/>
            <person name="Yates T.B."/>
            <person name="Jawdy S."/>
            <person name="Cereghino C."/>
            <person name="Smart L.B."/>
            <person name="Muchero W."/>
        </authorList>
    </citation>
    <scope>NUCLEOTIDE SEQUENCE</scope>
    <source>
        <tissue evidence="2">Shoot tip</tissue>
    </source>
</reference>
<proteinExistence type="predicted"/>
<protein>
    <recommendedName>
        <fullName evidence="1">Oligopeptidase A N-terminal domain-containing protein</fullName>
    </recommendedName>
</protein>
<evidence type="ECO:0000259" key="1">
    <source>
        <dbReference type="Pfam" id="PF19310"/>
    </source>
</evidence>
<dbReference type="Proteomes" id="UP001141253">
    <property type="component" value="Chromosome 9"/>
</dbReference>
<dbReference type="EMBL" id="JAPFFI010000008">
    <property type="protein sequence ID" value="KAJ6386233.1"/>
    <property type="molecule type" value="Genomic_DNA"/>
</dbReference>